<evidence type="ECO:0000313" key="2">
    <source>
        <dbReference type="EnsemblPlants" id="TuG1812G0300001586.01.T01.cds471008"/>
    </source>
</evidence>
<accession>A0A8R7TU37</accession>
<dbReference type="EnsemblPlants" id="TuG1812G0300001586.01.T01">
    <property type="protein sequence ID" value="TuG1812G0300001586.01.T01.cds471008"/>
    <property type="gene ID" value="TuG1812G0300001586.01"/>
</dbReference>
<feature type="compositionally biased region" description="Polar residues" evidence="1">
    <location>
        <begin position="77"/>
        <end position="93"/>
    </location>
</feature>
<dbReference type="Proteomes" id="UP000015106">
    <property type="component" value="Chromosome 3"/>
</dbReference>
<feature type="compositionally biased region" description="Low complexity" evidence="1">
    <location>
        <begin position="118"/>
        <end position="132"/>
    </location>
</feature>
<gene>
    <name evidence="2" type="primary">LOC125548130</name>
</gene>
<dbReference type="AlphaFoldDB" id="A0A8R7TU37"/>
<keyword evidence="3" id="KW-1185">Reference proteome</keyword>
<organism evidence="2 3">
    <name type="scientific">Triticum urartu</name>
    <name type="common">Red wild einkorn</name>
    <name type="synonym">Crithodium urartu</name>
    <dbReference type="NCBI Taxonomy" id="4572"/>
    <lineage>
        <taxon>Eukaryota</taxon>
        <taxon>Viridiplantae</taxon>
        <taxon>Streptophyta</taxon>
        <taxon>Embryophyta</taxon>
        <taxon>Tracheophyta</taxon>
        <taxon>Spermatophyta</taxon>
        <taxon>Magnoliopsida</taxon>
        <taxon>Liliopsida</taxon>
        <taxon>Poales</taxon>
        <taxon>Poaceae</taxon>
        <taxon>BOP clade</taxon>
        <taxon>Pooideae</taxon>
        <taxon>Triticodae</taxon>
        <taxon>Triticeae</taxon>
        <taxon>Triticinae</taxon>
        <taxon>Triticum</taxon>
    </lineage>
</organism>
<proteinExistence type="predicted"/>
<feature type="compositionally biased region" description="Low complexity" evidence="1">
    <location>
        <begin position="15"/>
        <end position="27"/>
    </location>
</feature>
<name>A0A8R7TU37_TRIUA</name>
<reference evidence="2" key="2">
    <citation type="submission" date="2018-03" db="EMBL/GenBank/DDBJ databases">
        <title>The Triticum urartu genome reveals the dynamic nature of wheat genome evolution.</title>
        <authorList>
            <person name="Ling H."/>
            <person name="Ma B."/>
            <person name="Shi X."/>
            <person name="Liu H."/>
            <person name="Dong L."/>
            <person name="Sun H."/>
            <person name="Cao Y."/>
            <person name="Gao Q."/>
            <person name="Zheng S."/>
            <person name="Li Y."/>
            <person name="Yu Y."/>
            <person name="Du H."/>
            <person name="Qi M."/>
            <person name="Li Y."/>
            <person name="Yu H."/>
            <person name="Cui Y."/>
            <person name="Wang N."/>
            <person name="Chen C."/>
            <person name="Wu H."/>
            <person name="Zhao Y."/>
            <person name="Zhang J."/>
            <person name="Li Y."/>
            <person name="Zhou W."/>
            <person name="Zhang B."/>
            <person name="Hu W."/>
            <person name="Eijk M."/>
            <person name="Tang J."/>
            <person name="Witsenboer H."/>
            <person name="Zhao S."/>
            <person name="Li Z."/>
            <person name="Zhang A."/>
            <person name="Wang D."/>
            <person name="Liang C."/>
        </authorList>
    </citation>
    <scope>NUCLEOTIDE SEQUENCE [LARGE SCALE GENOMIC DNA]</scope>
    <source>
        <strain evidence="2">cv. G1812</strain>
    </source>
</reference>
<feature type="region of interest" description="Disordered" evidence="1">
    <location>
        <begin position="65"/>
        <end position="132"/>
    </location>
</feature>
<reference evidence="3" key="1">
    <citation type="journal article" date="2013" name="Nature">
        <title>Draft genome of the wheat A-genome progenitor Triticum urartu.</title>
        <authorList>
            <person name="Ling H.Q."/>
            <person name="Zhao S."/>
            <person name="Liu D."/>
            <person name="Wang J."/>
            <person name="Sun H."/>
            <person name="Zhang C."/>
            <person name="Fan H."/>
            <person name="Li D."/>
            <person name="Dong L."/>
            <person name="Tao Y."/>
            <person name="Gao C."/>
            <person name="Wu H."/>
            <person name="Li Y."/>
            <person name="Cui Y."/>
            <person name="Guo X."/>
            <person name="Zheng S."/>
            <person name="Wang B."/>
            <person name="Yu K."/>
            <person name="Liang Q."/>
            <person name="Yang W."/>
            <person name="Lou X."/>
            <person name="Chen J."/>
            <person name="Feng M."/>
            <person name="Jian J."/>
            <person name="Zhang X."/>
            <person name="Luo G."/>
            <person name="Jiang Y."/>
            <person name="Liu J."/>
            <person name="Wang Z."/>
            <person name="Sha Y."/>
            <person name="Zhang B."/>
            <person name="Wu H."/>
            <person name="Tang D."/>
            <person name="Shen Q."/>
            <person name="Xue P."/>
            <person name="Zou S."/>
            <person name="Wang X."/>
            <person name="Liu X."/>
            <person name="Wang F."/>
            <person name="Yang Y."/>
            <person name="An X."/>
            <person name="Dong Z."/>
            <person name="Zhang K."/>
            <person name="Zhang X."/>
            <person name="Luo M.C."/>
            <person name="Dvorak J."/>
            <person name="Tong Y."/>
            <person name="Wang J."/>
            <person name="Yang H."/>
            <person name="Li Z."/>
            <person name="Wang D."/>
            <person name="Zhang A."/>
            <person name="Wang J."/>
        </authorList>
    </citation>
    <scope>NUCLEOTIDE SEQUENCE</scope>
    <source>
        <strain evidence="3">cv. G1812</strain>
    </source>
</reference>
<dbReference type="Gramene" id="TuG1812G0300001586.01.T01">
    <property type="protein sequence ID" value="TuG1812G0300001586.01.T01.cds471008"/>
    <property type="gene ID" value="TuG1812G0300001586.01"/>
</dbReference>
<evidence type="ECO:0000256" key="1">
    <source>
        <dbReference type="SAM" id="MobiDB-lite"/>
    </source>
</evidence>
<evidence type="ECO:0000313" key="3">
    <source>
        <dbReference type="Proteomes" id="UP000015106"/>
    </source>
</evidence>
<feature type="compositionally biased region" description="Polar residues" evidence="1">
    <location>
        <begin position="1"/>
        <end position="13"/>
    </location>
</feature>
<protein>
    <submittedName>
        <fullName evidence="2">Uncharacterized protein</fullName>
    </submittedName>
</protein>
<feature type="region of interest" description="Disordered" evidence="1">
    <location>
        <begin position="1"/>
        <end position="41"/>
    </location>
</feature>
<reference evidence="2" key="3">
    <citation type="submission" date="2022-06" db="UniProtKB">
        <authorList>
            <consortium name="EnsemblPlants"/>
        </authorList>
    </citation>
    <scope>IDENTIFICATION</scope>
</reference>
<sequence>MRQNMSDPSTVRDTSAGGSASVAVRSAPPKNAEMRTYPATRTGWTSRCAEAAWTVTWWARLAPADAPEMNVRPKSAVSASQGSAPTPSSAWSRSQERKAAPSSMAAGRRCSGARRYWTDSTTAGSSAAARRQ</sequence>